<name>X0V8S8_9ZZZZ</name>
<dbReference type="EMBL" id="BARS01023208">
    <property type="protein sequence ID" value="GAG08883.1"/>
    <property type="molecule type" value="Genomic_DNA"/>
</dbReference>
<sequence length="58" mass="6801">MKHRCDTCELWRRHKDNTYGECAMGVTPHDNLKYESDTCDDWIEDDVDNDDHADEKGA</sequence>
<reference evidence="1" key="1">
    <citation type="journal article" date="2014" name="Front. Microbiol.">
        <title>High frequency of phylogenetically diverse reductive dehalogenase-homologous genes in deep subseafloor sedimentary metagenomes.</title>
        <authorList>
            <person name="Kawai M."/>
            <person name="Futagami T."/>
            <person name="Toyoda A."/>
            <person name="Takaki Y."/>
            <person name="Nishi S."/>
            <person name="Hori S."/>
            <person name="Arai W."/>
            <person name="Tsubouchi T."/>
            <person name="Morono Y."/>
            <person name="Uchiyama I."/>
            <person name="Ito T."/>
            <person name="Fujiyama A."/>
            <person name="Inagaki F."/>
            <person name="Takami H."/>
        </authorList>
    </citation>
    <scope>NUCLEOTIDE SEQUENCE</scope>
    <source>
        <strain evidence="1">Expedition CK06-06</strain>
    </source>
</reference>
<organism evidence="1">
    <name type="scientific">marine sediment metagenome</name>
    <dbReference type="NCBI Taxonomy" id="412755"/>
    <lineage>
        <taxon>unclassified sequences</taxon>
        <taxon>metagenomes</taxon>
        <taxon>ecological metagenomes</taxon>
    </lineage>
</organism>
<dbReference type="AlphaFoldDB" id="X0V8S8"/>
<comment type="caution">
    <text evidence="1">The sequence shown here is derived from an EMBL/GenBank/DDBJ whole genome shotgun (WGS) entry which is preliminary data.</text>
</comment>
<gene>
    <name evidence="1" type="ORF">S01H1_36979</name>
</gene>
<protein>
    <submittedName>
        <fullName evidence="1">Uncharacterized protein</fullName>
    </submittedName>
</protein>
<accession>X0V8S8</accession>
<evidence type="ECO:0000313" key="1">
    <source>
        <dbReference type="EMBL" id="GAG08883.1"/>
    </source>
</evidence>
<proteinExistence type="predicted"/>